<dbReference type="InterPro" id="IPR039421">
    <property type="entry name" value="Type_1_exporter"/>
</dbReference>
<dbReference type="Pfam" id="PF00005">
    <property type="entry name" value="ABC_tran"/>
    <property type="match status" value="1"/>
</dbReference>
<dbReference type="Pfam" id="PF00664">
    <property type="entry name" value="ABC_membrane"/>
    <property type="match status" value="1"/>
</dbReference>
<feature type="domain" description="ABC transporter" evidence="10">
    <location>
        <begin position="497"/>
        <end position="733"/>
    </location>
</feature>
<feature type="transmembrane region" description="Helical" evidence="9">
    <location>
        <begin position="180"/>
        <end position="200"/>
    </location>
</feature>
<evidence type="ECO:0000256" key="9">
    <source>
        <dbReference type="SAM" id="Phobius"/>
    </source>
</evidence>
<proteinExistence type="predicted"/>
<dbReference type="InterPro" id="IPR036640">
    <property type="entry name" value="ABC1_TM_sf"/>
</dbReference>
<dbReference type="InterPro" id="IPR017750">
    <property type="entry name" value="ATPase_T1SS"/>
</dbReference>
<dbReference type="Gene3D" id="3.40.50.300">
    <property type="entry name" value="P-loop containing nucleotide triphosphate hydrolases"/>
    <property type="match status" value="1"/>
</dbReference>
<keyword evidence="7 9" id="KW-1133">Transmembrane helix</keyword>
<dbReference type="CDD" id="cd18587">
    <property type="entry name" value="ABC_6TM_LapB_like"/>
    <property type="match status" value="1"/>
</dbReference>
<evidence type="ECO:0000259" key="10">
    <source>
        <dbReference type="PROSITE" id="PS50893"/>
    </source>
</evidence>
<dbReference type="NCBIfam" id="TIGR03375">
    <property type="entry name" value="type_I_sec_LssB"/>
    <property type="match status" value="1"/>
</dbReference>
<reference evidence="12 13" key="1">
    <citation type="submission" date="2018-04" db="EMBL/GenBank/DDBJ databases">
        <title>Thalassorhabdus spongiae gen. nov., sp. nov., isolated from a marine sponge in South-West Iceland.</title>
        <authorList>
            <person name="Knobloch S."/>
            <person name="Daussin A."/>
            <person name="Johannsson R."/>
            <person name="Marteinsson V.T."/>
        </authorList>
    </citation>
    <scope>NUCLEOTIDE SEQUENCE [LARGE SCALE GENOMIC DNA]</scope>
    <source>
        <strain evidence="12 13">Hp12</strain>
    </source>
</reference>
<evidence type="ECO:0000313" key="13">
    <source>
        <dbReference type="Proteomes" id="UP000244906"/>
    </source>
</evidence>
<evidence type="ECO:0000256" key="7">
    <source>
        <dbReference type="ARBA" id="ARBA00022989"/>
    </source>
</evidence>
<dbReference type="InterPro" id="IPR011527">
    <property type="entry name" value="ABC1_TM_dom"/>
</dbReference>
<keyword evidence="3" id="KW-1003">Cell membrane</keyword>
<dbReference type="InterPro" id="IPR027417">
    <property type="entry name" value="P-loop_NTPase"/>
</dbReference>
<dbReference type="PANTHER" id="PTHR43394">
    <property type="entry name" value="ATP-DEPENDENT PERMEASE MDL1, MITOCHONDRIAL"/>
    <property type="match status" value="1"/>
</dbReference>
<keyword evidence="13" id="KW-1185">Reference proteome</keyword>
<keyword evidence="4 9" id="KW-0812">Transmembrane</keyword>
<dbReference type="SUPFAM" id="SSF90123">
    <property type="entry name" value="ABC transporter transmembrane region"/>
    <property type="match status" value="1"/>
</dbReference>
<comment type="caution">
    <text evidence="12">The sequence shown here is derived from an EMBL/GenBank/DDBJ whole genome shotgun (WGS) entry which is preliminary data.</text>
</comment>
<dbReference type="AlphaFoldDB" id="A0A2V1GZJ1"/>
<feature type="transmembrane region" description="Helical" evidence="9">
    <location>
        <begin position="320"/>
        <end position="336"/>
    </location>
</feature>
<evidence type="ECO:0000256" key="1">
    <source>
        <dbReference type="ARBA" id="ARBA00004651"/>
    </source>
</evidence>
<evidence type="ECO:0000256" key="6">
    <source>
        <dbReference type="ARBA" id="ARBA00022840"/>
    </source>
</evidence>
<accession>A0A2V1GZJ1</accession>
<comment type="subcellular location">
    <subcellularLocation>
        <location evidence="1">Cell membrane</location>
        <topology evidence="1">Multi-pass membrane protein</topology>
    </subcellularLocation>
</comment>
<dbReference type="GO" id="GO:0016887">
    <property type="term" value="F:ATP hydrolysis activity"/>
    <property type="evidence" value="ECO:0007669"/>
    <property type="project" value="InterPro"/>
</dbReference>
<evidence type="ECO:0000259" key="11">
    <source>
        <dbReference type="PROSITE" id="PS50929"/>
    </source>
</evidence>
<sequence>MASSIKEQNSIPPASASESANTAALQFVEIVSEATRLLGRPLSPQAILSSLCSDATLEKGIDVAGVNDSLEKGGLTCDQQPLTFDQAKQYSGVAVCLLTLSGGKKVSVLLASGQQQATEQLTQAFLVKDGKLASIAWESIEKFWQGQVLQIGVKSLAKNEKEAVGKKWLRQVLWKELPSYGYVWMAALVINIFALVLPLFNLAVYDRVAPNGAINTLWTLAIGVFIILIFDFVMKEIRSYLVDTAARRVDVKVSRQIYEHLLGLKMEHRMGAAGSIADVLRGFSSVQEFFSSATLIVLIDLPFVVLFITLMFVIGGPLGLVPLVAGPLALLVGLLLQGPLSRASKQAAVNGQDRQGTLVETITNLEMVRAVGAERVMRGRWQDQVHASAISGMKVRMYGQLASHSAALLQQISSVSLIIGGVYLISSGDMTMGALIAVNMLGGRAMQPFTQTAGLLSRSYHARVAFDQISEFMDRPQLRSQDASFLSRKDLGKSFQIKAADFHYPAEQPVPALQPSSLDIKEGERVAIIGKIGSGKSTLLKLLAGIYSPQNGSVQIGGVDSRQILPAELRAHVGYVGQDPMLFSGSLKENICIGQPEASDQAILHASRMAGVEQFVSQHPDGYQRVLGERGAGLSNGQKQAVAIAQALLHQPNILLLDEPTSAMDPTTERQLLHRLRDLIQQKNLTVVLVTHTPALLELVDRLVVMEHGRILLDGEKSEVLARLKGGIQEQPIVDDKIVAQSQAKIQSGVAP</sequence>
<dbReference type="PANTHER" id="PTHR43394:SF1">
    <property type="entry name" value="ATP-BINDING CASSETTE SUB-FAMILY B MEMBER 10, MITOCHONDRIAL"/>
    <property type="match status" value="1"/>
</dbReference>
<dbReference type="GO" id="GO:0015421">
    <property type="term" value="F:ABC-type oligopeptide transporter activity"/>
    <property type="evidence" value="ECO:0007669"/>
    <property type="project" value="TreeGrafter"/>
</dbReference>
<evidence type="ECO:0000256" key="4">
    <source>
        <dbReference type="ARBA" id="ARBA00022692"/>
    </source>
</evidence>
<gene>
    <name evidence="12" type="ORF">DC094_11075</name>
</gene>
<keyword evidence="2" id="KW-0813">Transport</keyword>
<dbReference type="PROSITE" id="PS50929">
    <property type="entry name" value="ABC_TM1F"/>
    <property type="match status" value="1"/>
</dbReference>
<dbReference type="InterPro" id="IPR003439">
    <property type="entry name" value="ABC_transporter-like_ATP-bd"/>
</dbReference>
<protein>
    <submittedName>
        <fullName evidence="12">Type I secretion system permease/ATPase</fullName>
    </submittedName>
</protein>
<organism evidence="12 13">
    <name type="scientific">Pelagibaculum spongiae</name>
    <dbReference type="NCBI Taxonomy" id="2080658"/>
    <lineage>
        <taxon>Bacteria</taxon>
        <taxon>Pseudomonadati</taxon>
        <taxon>Pseudomonadota</taxon>
        <taxon>Gammaproteobacteria</taxon>
        <taxon>Oceanospirillales</taxon>
        <taxon>Pelagibaculum</taxon>
    </lineage>
</organism>
<evidence type="ECO:0000256" key="8">
    <source>
        <dbReference type="ARBA" id="ARBA00023136"/>
    </source>
</evidence>
<feature type="transmembrane region" description="Helical" evidence="9">
    <location>
        <begin position="289"/>
        <end position="314"/>
    </location>
</feature>
<dbReference type="RefSeq" id="WP_116687177.1">
    <property type="nucleotide sequence ID" value="NZ_CAWNYD010000004.1"/>
</dbReference>
<dbReference type="FunFam" id="3.40.50.300:FF:000299">
    <property type="entry name" value="ABC transporter ATP-binding protein/permease"/>
    <property type="match status" value="1"/>
</dbReference>
<feature type="domain" description="ABC transmembrane type-1" evidence="11">
    <location>
        <begin position="186"/>
        <end position="457"/>
    </location>
</feature>
<name>A0A2V1GZJ1_9GAMM</name>
<evidence type="ECO:0000313" key="12">
    <source>
        <dbReference type="EMBL" id="PVZ68792.1"/>
    </source>
</evidence>
<feature type="transmembrane region" description="Helical" evidence="9">
    <location>
        <begin position="212"/>
        <end position="233"/>
    </location>
</feature>
<dbReference type="GO" id="GO:0005524">
    <property type="term" value="F:ATP binding"/>
    <property type="evidence" value="ECO:0007669"/>
    <property type="project" value="UniProtKB-KW"/>
</dbReference>
<keyword evidence="6" id="KW-0067">ATP-binding</keyword>
<evidence type="ECO:0000256" key="5">
    <source>
        <dbReference type="ARBA" id="ARBA00022741"/>
    </source>
</evidence>
<dbReference type="EMBL" id="QDDL01000004">
    <property type="protein sequence ID" value="PVZ68792.1"/>
    <property type="molecule type" value="Genomic_DNA"/>
</dbReference>
<evidence type="ECO:0000256" key="2">
    <source>
        <dbReference type="ARBA" id="ARBA00022448"/>
    </source>
</evidence>
<dbReference type="Proteomes" id="UP000244906">
    <property type="component" value="Unassembled WGS sequence"/>
</dbReference>
<dbReference type="PROSITE" id="PS50893">
    <property type="entry name" value="ABC_TRANSPORTER_2"/>
    <property type="match status" value="1"/>
</dbReference>
<dbReference type="GO" id="GO:0005886">
    <property type="term" value="C:plasma membrane"/>
    <property type="evidence" value="ECO:0007669"/>
    <property type="project" value="UniProtKB-SubCell"/>
</dbReference>
<dbReference type="Gene3D" id="1.20.1560.10">
    <property type="entry name" value="ABC transporter type 1, transmembrane domain"/>
    <property type="match status" value="1"/>
</dbReference>
<keyword evidence="5" id="KW-0547">Nucleotide-binding</keyword>
<dbReference type="InterPro" id="IPR003593">
    <property type="entry name" value="AAA+_ATPase"/>
</dbReference>
<keyword evidence="8 9" id="KW-0472">Membrane</keyword>
<dbReference type="SMART" id="SM00382">
    <property type="entry name" value="AAA"/>
    <property type="match status" value="1"/>
</dbReference>
<dbReference type="OrthoDB" id="9806127at2"/>
<evidence type="ECO:0000256" key="3">
    <source>
        <dbReference type="ARBA" id="ARBA00022475"/>
    </source>
</evidence>
<dbReference type="SUPFAM" id="SSF52540">
    <property type="entry name" value="P-loop containing nucleoside triphosphate hydrolases"/>
    <property type="match status" value="1"/>
</dbReference>